<dbReference type="PANTHER" id="PTHR45527:SF14">
    <property type="entry name" value="PLIPASTATIN SYNTHASE SUBUNIT B"/>
    <property type="match status" value="1"/>
</dbReference>
<dbReference type="InterPro" id="IPR001242">
    <property type="entry name" value="Condensation_dom"/>
</dbReference>
<dbReference type="NCBIfam" id="NF003417">
    <property type="entry name" value="PRK04813.1"/>
    <property type="match status" value="2"/>
</dbReference>
<dbReference type="Gene3D" id="2.30.38.10">
    <property type="entry name" value="Luciferase, Domain 3"/>
    <property type="match status" value="2"/>
</dbReference>
<evidence type="ECO:0000313" key="6">
    <source>
        <dbReference type="EMBL" id="KZN66285.1"/>
    </source>
</evidence>
<dbReference type="GO" id="GO:0031177">
    <property type="term" value="F:phosphopantetheine binding"/>
    <property type="evidence" value="ECO:0007669"/>
    <property type="project" value="InterPro"/>
</dbReference>
<dbReference type="InterPro" id="IPR045851">
    <property type="entry name" value="AMP-bd_C_sf"/>
</dbReference>
<dbReference type="FunFam" id="3.30.300.30:FF:000010">
    <property type="entry name" value="Enterobactin synthetase component F"/>
    <property type="match status" value="1"/>
</dbReference>
<dbReference type="InterPro" id="IPR044894">
    <property type="entry name" value="TubC_N_sf"/>
</dbReference>
<dbReference type="GO" id="GO:0043041">
    <property type="term" value="P:amino acid activation for nonribosomal peptide biosynthetic process"/>
    <property type="evidence" value="ECO:0007669"/>
    <property type="project" value="TreeGrafter"/>
</dbReference>
<feature type="domain" description="Carrier" evidence="5">
    <location>
        <begin position="2155"/>
        <end position="2232"/>
    </location>
</feature>
<dbReference type="InterPro" id="IPR000873">
    <property type="entry name" value="AMP-dep_synth/lig_dom"/>
</dbReference>
<evidence type="ECO:0000259" key="5">
    <source>
        <dbReference type="PROSITE" id="PS50075"/>
    </source>
</evidence>
<dbReference type="PANTHER" id="PTHR45527">
    <property type="entry name" value="NONRIBOSOMAL PEPTIDE SYNTHETASE"/>
    <property type="match status" value="1"/>
</dbReference>
<dbReference type="Pfam" id="PF00550">
    <property type="entry name" value="PP-binding"/>
    <property type="match status" value="2"/>
</dbReference>
<dbReference type="PROSITE" id="PS00012">
    <property type="entry name" value="PHOSPHOPANTETHEINE"/>
    <property type="match status" value="2"/>
</dbReference>
<dbReference type="EMBL" id="AUXX01000018">
    <property type="protein sequence ID" value="KZN66285.1"/>
    <property type="molecule type" value="Genomic_DNA"/>
</dbReference>
<dbReference type="InterPro" id="IPR006162">
    <property type="entry name" value="Ppantetheine_attach_site"/>
</dbReference>
<dbReference type="GO" id="GO:0005829">
    <property type="term" value="C:cytosol"/>
    <property type="evidence" value="ECO:0007669"/>
    <property type="project" value="TreeGrafter"/>
</dbReference>
<organism evidence="6 7">
    <name type="scientific">Pseudoalteromonas luteoviolacea S4060-1</name>
    <dbReference type="NCBI Taxonomy" id="1365257"/>
    <lineage>
        <taxon>Bacteria</taxon>
        <taxon>Pseudomonadati</taxon>
        <taxon>Pseudomonadota</taxon>
        <taxon>Gammaproteobacteria</taxon>
        <taxon>Alteromonadales</taxon>
        <taxon>Pseudoalteromonadaceae</taxon>
        <taxon>Pseudoalteromonas</taxon>
    </lineage>
</organism>
<dbReference type="GO" id="GO:0044550">
    <property type="term" value="P:secondary metabolite biosynthetic process"/>
    <property type="evidence" value="ECO:0007669"/>
    <property type="project" value="UniProtKB-ARBA"/>
</dbReference>
<keyword evidence="4" id="KW-0597">Phosphoprotein</keyword>
<dbReference type="FunFam" id="3.30.300.30:FF:000015">
    <property type="entry name" value="Nonribosomal peptide synthase SidD"/>
    <property type="match status" value="1"/>
</dbReference>
<dbReference type="InterPro" id="IPR020806">
    <property type="entry name" value="PKS_PP-bd"/>
</dbReference>
<evidence type="ECO:0000313" key="7">
    <source>
        <dbReference type="Proteomes" id="UP000076661"/>
    </source>
</evidence>
<dbReference type="CDD" id="cd17643">
    <property type="entry name" value="A_NRPS_Cytc1-like"/>
    <property type="match status" value="1"/>
</dbReference>
<dbReference type="SUPFAM" id="SSF47336">
    <property type="entry name" value="ACP-like"/>
    <property type="match status" value="2"/>
</dbReference>
<evidence type="ECO:0000256" key="2">
    <source>
        <dbReference type="ARBA" id="ARBA00006432"/>
    </source>
</evidence>
<dbReference type="InterPro" id="IPR010071">
    <property type="entry name" value="AA_adenyl_dom"/>
</dbReference>
<dbReference type="Proteomes" id="UP000076661">
    <property type="component" value="Unassembled WGS sequence"/>
</dbReference>
<comment type="caution">
    <text evidence="6">The sequence shown here is derived from an EMBL/GenBank/DDBJ whole genome shotgun (WGS) entry which is preliminary data.</text>
</comment>
<dbReference type="Gene3D" id="3.40.50.980">
    <property type="match status" value="4"/>
</dbReference>
<keyword evidence="3" id="KW-0596">Phosphopantetheine</keyword>
<dbReference type="FunFam" id="3.40.50.980:FF:000001">
    <property type="entry name" value="Non-ribosomal peptide synthetase"/>
    <property type="match status" value="2"/>
</dbReference>
<protein>
    <recommendedName>
        <fullName evidence="5">Carrier domain-containing protein</fullName>
    </recommendedName>
</protein>
<evidence type="ECO:0000256" key="1">
    <source>
        <dbReference type="ARBA" id="ARBA00001957"/>
    </source>
</evidence>
<proteinExistence type="inferred from homology"/>
<dbReference type="SUPFAM" id="SSF56801">
    <property type="entry name" value="Acetyl-CoA synthetase-like"/>
    <property type="match status" value="2"/>
</dbReference>
<dbReference type="Pfam" id="PF00501">
    <property type="entry name" value="AMP-binding"/>
    <property type="match status" value="2"/>
</dbReference>
<dbReference type="GO" id="GO:0003824">
    <property type="term" value="F:catalytic activity"/>
    <property type="evidence" value="ECO:0007669"/>
    <property type="project" value="InterPro"/>
</dbReference>
<dbReference type="FunFam" id="3.40.50.980:FF:000002">
    <property type="entry name" value="Enterobactin synthetase component F"/>
    <property type="match status" value="1"/>
</dbReference>
<dbReference type="PROSITE" id="PS00455">
    <property type="entry name" value="AMP_BINDING"/>
    <property type="match status" value="2"/>
</dbReference>
<comment type="similarity">
    <text evidence="2">Belongs to the ATP-dependent AMP-binding enzyme family.</text>
</comment>
<dbReference type="CDD" id="cd19531">
    <property type="entry name" value="LCL_NRPS-like"/>
    <property type="match status" value="2"/>
</dbReference>
<dbReference type="Gene3D" id="3.30.300.30">
    <property type="match status" value="2"/>
</dbReference>
<evidence type="ECO:0000256" key="3">
    <source>
        <dbReference type="ARBA" id="ARBA00022450"/>
    </source>
</evidence>
<name>A0A167MF61_9GAMM</name>
<dbReference type="Pfam" id="PF00668">
    <property type="entry name" value="Condensation"/>
    <property type="match status" value="2"/>
</dbReference>
<feature type="domain" description="Carrier" evidence="5">
    <location>
        <begin position="1076"/>
        <end position="1153"/>
    </location>
</feature>
<dbReference type="FunFam" id="1.10.1200.10:FF:000005">
    <property type="entry name" value="Nonribosomal peptide synthetase 1"/>
    <property type="match status" value="1"/>
</dbReference>
<reference evidence="6 7" key="1">
    <citation type="submission" date="2013-07" db="EMBL/GenBank/DDBJ databases">
        <title>Comparative Genomic and Metabolomic Analysis of Twelve Strains of Pseudoalteromonas luteoviolacea.</title>
        <authorList>
            <person name="Vynne N.G."/>
            <person name="Mansson M."/>
            <person name="Gram L."/>
        </authorList>
    </citation>
    <scope>NUCLEOTIDE SEQUENCE [LARGE SCALE GENOMIC DNA]</scope>
    <source>
        <strain evidence="6 7">S4060-1</strain>
    </source>
</reference>
<sequence>MTIYALINELHARGIELSQSHGQLNIKAPKGAVTADIRTQLVNHKADIIAFLQDVSASHALPPITREHRTISSPAEGTLLPLSYSQERLWFIDNLQESTPEYNMPMAFEVKGELDLSTVKAVFNTIIERHEVLRTVYISEQGETSQYIRTLSDCDFDIQLTDLSHLTGETLAAHVHELVRRDITTPFNLAEDLMLRVSYIKQRDNQGVMIFNMHHIASDGWSLGVLTKEFFTLYNAYSQQTPNPLSPLDIQYADFAHWQRTHLTDETLESQLDYWQQHLADLPALHGLPLDHMRPDVKQHQGAVVTGQLSDSIAQRLLTLAKQHQLTPFMLLHSALSLLLSRHSNSRDVVVGTPVANRLQPELEPLIGFFVNTLVLRVDTQHNTLSDYFAHIRQVNLDAQANQNVPFEQLVERLKVPRSNAHSPLFQIMLTSQGSYGNNKDAQAIPFQLPNVEIIPYQSGLIQSKFDLSIDLSISEQGVGLHWNYDVSLFNHTHIEQLNTHLCRLLEGMSLADPAQSPHSLPLLSSVETQHLLYDLNDVELAYEKEHCVHELFEQQATVYPDNVAVVFEETSLTYQQLNDRANQLAHYLKETYAITPDTLVGLCVERSLEMVIGILGILKAGGAYVPLDPTYPSERLDYMRKDADLKVVLSQSHVQHTFTGFEGGIVTLDGLANSEHYICQDYPTHNLCKAQTGLSASNLAYVIYTSGSTGKPKGVLQSHHNVNRLFKATELGFSFTSKDCWCLFHSVSFDFSVWELWGALFYGGKVIVLTKEETVDTYQLIEVLKNHGLTVLNQTPSAFRNLVNLLIEKDDAIDSLRYVVFGGEALSTQHVSKWFQDYAYRGQAKLINMYGITETTVHVTYAEINESNFENIHIGKALADQAIFILDENQNLVPFGCVGEAYVAGNGLALGYLNRTELTAERFIDNPFFDERQANGSTRLYRTGDLVRYLPSGDLAYAGRTDDQVKIRGFRIELGEIEHQLALLNGVDSAQILVKDLTGSKQLVGYVKPSSSLLPSEEGDFIADLKEALAQHLPEHMVPSFLIVINTWPLTANGKIDRKALPDPDGSALQGQIILPTTRTEQGLANIWAQLLHLDAKRISIDANFFDLGGHSLLSIRLVSDIRAQFEVEVSVQSIFETASLQALANHIDQSSNAIVRPPLLAIPRETNTLPVSFAQQRLWFIDNLQGQSPEYNMPMVFKVKGILNIDTVKAAINTILARHEVLRTVYVTEKGITLQHIRDLSECDFDIQVTDLTHLTGEMLQTQVKTLVERELSTSFNLAEDVMLRGCFVKTGQRSGVMIMNMHHISSDGWSLEVLCNEFITLYEAYSHGESDPLPELAVQYADYARWQRDYLVGDVLESQLSYWEQQLAELPVLHGLPLDYVRPAVKQHRGAVISGHVSSTIAKKLLTVARQHQLTPFMLLHGVLSLLLSRHSNNTDIVVGTPVANRLQSALEPLIGFFVNTLVLRTNTQHASLADYFAHVRQVNLDAQSNQDVPFEQLVERLKISRSTAHSPLFQIMLTTNTGYGLREGTNTAAFTLPEVSIERYQSDLIQAKFDLQISADFNEDGVDLQWTYDVSLFSEAHVAQLNDHLCRLLEAVSEAQFTQMPQALPLLSAQEVHHLLYDLNDTAADYPKDQCIHGLFEAQVVKHPNEVAVLFEGDSLTYRQLNDKANQLAHYLRAVHHIAPGSLVGVCVGRSMDMVIGILGVLKAGGAYVPLDPNYPRDRLSHMIEDASLTVILSQRFVQDILTDFDGAIVALDGLADSEQHLCADYGKENPSVTEVGLKPSDLAYVIYTSGSTGLPKGVQVEHANTVAMLNWGLTEYTQAEREVVLASTSLNFDLSIYELFLPLSAGTKLRVVKNVLDLASCRHTDDITLINTVPSAMDTLLTQGGTKPHLKVINLAGEALKTNLVNKLLAAYPGISVCNLYGPSEDTTYSTSARFHSPLNSAPHIGQVITNSIGLILDGEQNLVPYGAVGELYLGGDGLTRGYLNRPELTKERFIDNPFFDEQAVNSAKRLYKTGDLVRYSKAGDLEFLGRADDQVKIRGFRIEVGEVETQLSLLEPVESALVMAKEVAGSLQLVGYVKSAAPVSERDKAEYVTAVKALLGRQLPEYMIPSVMLVVEQWPLTPNGKIDRKMLPAPNSVALQSAYVAPMTDIEHTLVEIWAELLNMPPESISIKANFFELGGHSLLILKLLNSIELALELTLDVQGIYQVKDIQELAHLCDSILTQIQLKERLNERLDTELEEVEF</sequence>
<dbReference type="SUPFAM" id="SSF52777">
    <property type="entry name" value="CoA-dependent acyltransferases"/>
    <property type="match status" value="4"/>
</dbReference>
<dbReference type="InterPro" id="IPR023213">
    <property type="entry name" value="CAT-like_dom_sf"/>
</dbReference>
<accession>A0A167MF61</accession>
<dbReference type="InterPro" id="IPR036736">
    <property type="entry name" value="ACP-like_sf"/>
</dbReference>
<dbReference type="NCBIfam" id="TIGR01733">
    <property type="entry name" value="AA-adenyl-dom"/>
    <property type="match status" value="2"/>
</dbReference>
<dbReference type="PATRIC" id="fig|1365257.3.peg.2775"/>
<dbReference type="Gene3D" id="3.30.559.30">
    <property type="entry name" value="Nonribosomal peptide synthetase, condensation domain"/>
    <property type="match status" value="2"/>
</dbReference>
<comment type="cofactor">
    <cofactor evidence="1">
        <name>pantetheine 4'-phosphate</name>
        <dbReference type="ChEBI" id="CHEBI:47942"/>
    </cofactor>
</comment>
<dbReference type="SMART" id="SM00823">
    <property type="entry name" value="PKS_PP"/>
    <property type="match status" value="2"/>
</dbReference>
<dbReference type="RefSeq" id="WP_063381437.1">
    <property type="nucleotide sequence ID" value="NZ_AUXX01000018.1"/>
</dbReference>
<dbReference type="InterPro" id="IPR020845">
    <property type="entry name" value="AMP-binding_CS"/>
</dbReference>
<dbReference type="FunFam" id="3.40.50.12780:FF:000012">
    <property type="entry name" value="Non-ribosomal peptide synthetase"/>
    <property type="match status" value="1"/>
</dbReference>
<dbReference type="InterPro" id="IPR009081">
    <property type="entry name" value="PP-bd_ACP"/>
</dbReference>
<dbReference type="InterPro" id="IPR041464">
    <property type="entry name" value="TubC_N"/>
</dbReference>
<dbReference type="Pfam" id="PF18563">
    <property type="entry name" value="TubC_N"/>
    <property type="match status" value="1"/>
</dbReference>
<dbReference type="Gene3D" id="3.30.559.10">
    <property type="entry name" value="Chloramphenicol acetyltransferase-like domain"/>
    <property type="match status" value="2"/>
</dbReference>
<dbReference type="Gene3D" id="1.10.1200.10">
    <property type="entry name" value="ACP-like"/>
    <property type="match status" value="2"/>
</dbReference>
<evidence type="ECO:0000256" key="4">
    <source>
        <dbReference type="ARBA" id="ARBA00022553"/>
    </source>
</evidence>
<dbReference type="PROSITE" id="PS50075">
    <property type="entry name" value="CARRIER"/>
    <property type="match status" value="2"/>
</dbReference>
<dbReference type="Gene3D" id="1.10.10.1830">
    <property type="entry name" value="Non-ribosomal peptide synthase, adenylation domain"/>
    <property type="match status" value="1"/>
</dbReference>
<gene>
    <name evidence="6" type="ORF">N478_20430</name>
</gene>